<gene>
    <name evidence="2" type="ORF">ACFQ34_26555</name>
</gene>
<keyword evidence="1" id="KW-0472">Membrane</keyword>
<dbReference type="InterPro" id="IPR021401">
    <property type="entry name" value="DUF3040"/>
</dbReference>
<evidence type="ECO:0000313" key="2">
    <source>
        <dbReference type="EMBL" id="MFD1236865.1"/>
    </source>
</evidence>
<protein>
    <submittedName>
        <fullName evidence="2">DUF3040 domain-containing protein</fullName>
    </submittedName>
</protein>
<organism evidence="2 3">
    <name type="scientific">Pseudonocardia benzenivorans</name>
    <dbReference type="NCBI Taxonomy" id="228005"/>
    <lineage>
        <taxon>Bacteria</taxon>
        <taxon>Bacillati</taxon>
        <taxon>Actinomycetota</taxon>
        <taxon>Actinomycetes</taxon>
        <taxon>Pseudonocardiales</taxon>
        <taxon>Pseudonocardiaceae</taxon>
        <taxon>Pseudonocardia</taxon>
    </lineage>
</organism>
<evidence type="ECO:0000313" key="3">
    <source>
        <dbReference type="Proteomes" id="UP001597182"/>
    </source>
</evidence>
<evidence type="ECO:0000256" key="1">
    <source>
        <dbReference type="SAM" id="Phobius"/>
    </source>
</evidence>
<accession>A0ABW3VPX0</accession>
<dbReference type="EMBL" id="JBHTMB010000246">
    <property type="protein sequence ID" value="MFD1236865.1"/>
    <property type="molecule type" value="Genomic_DNA"/>
</dbReference>
<keyword evidence="3" id="KW-1185">Reference proteome</keyword>
<keyword evidence="1" id="KW-0812">Transmembrane</keyword>
<name>A0ABW3VPX0_9PSEU</name>
<sequence>MLDDHERRTLQDLERQLMAEDVEFSRSFRAHTQHLGRKHLGGAATVALAVVIVLCALMVMAGSPVGALAFAALSGVLWLARWGARRREGRDRR</sequence>
<proteinExistence type="predicted"/>
<feature type="transmembrane region" description="Helical" evidence="1">
    <location>
        <begin position="65"/>
        <end position="84"/>
    </location>
</feature>
<comment type="caution">
    <text evidence="2">The sequence shown here is derived from an EMBL/GenBank/DDBJ whole genome shotgun (WGS) entry which is preliminary data.</text>
</comment>
<dbReference type="RefSeq" id="WP_339125083.1">
    <property type="nucleotide sequence ID" value="NZ_BAABKS010000029.1"/>
</dbReference>
<reference evidence="3" key="1">
    <citation type="journal article" date="2019" name="Int. J. Syst. Evol. Microbiol.">
        <title>The Global Catalogue of Microorganisms (GCM) 10K type strain sequencing project: providing services to taxonomists for standard genome sequencing and annotation.</title>
        <authorList>
            <consortium name="The Broad Institute Genomics Platform"/>
            <consortium name="The Broad Institute Genome Sequencing Center for Infectious Disease"/>
            <person name="Wu L."/>
            <person name="Ma J."/>
        </authorList>
    </citation>
    <scope>NUCLEOTIDE SEQUENCE [LARGE SCALE GENOMIC DNA]</scope>
    <source>
        <strain evidence="3">CCUG 49018</strain>
    </source>
</reference>
<dbReference type="Proteomes" id="UP001597182">
    <property type="component" value="Unassembled WGS sequence"/>
</dbReference>
<dbReference type="Pfam" id="PF11239">
    <property type="entry name" value="DUF3040"/>
    <property type="match status" value="1"/>
</dbReference>
<feature type="transmembrane region" description="Helical" evidence="1">
    <location>
        <begin position="39"/>
        <end position="59"/>
    </location>
</feature>
<keyword evidence="1" id="KW-1133">Transmembrane helix</keyword>